<dbReference type="Pfam" id="PF03713">
    <property type="entry name" value="DUF305"/>
    <property type="match status" value="1"/>
</dbReference>
<keyword evidence="3" id="KW-1185">Reference proteome</keyword>
<protein>
    <recommendedName>
        <fullName evidence="1">DUF305 domain-containing protein</fullName>
    </recommendedName>
</protein>
<reference evidence="2 3" key="2">
    <citation type="submission" date="2009-02" db="EMBL/GenBank/DDBJ databases">
        <title>Draft genome sequence of Clostridium methylpentosum (DSM 5476).</title>
        <authorList>
            <person name="Sudarsanam P."/>
            <person name="Ley R."/>
            <person name="Guruge J."/>
            <person name="Turnbaugh P.J."/>
            <person name="Mahowald M."/>
            <person name="Liep D."/>
            <person name="Gordon J."/>
        </authorList>
    </citation>
    <scope>NUCLEOTIDE SEQUENCE [LARGE SCALE GENOMIC DNA]</scope>
    <source>
        <strain evidence="2 3">DSM 5476</strain>
    </source>
</reference>
<dbReference type="AlphaFoldDB" id="C0EDE3"/>
<sequence length="191" mass="22275">MFSQQRISDVTKNYLCRFYQILDNMIVEMTDVELTDSLSHNFIVQMIPHHRAAIEMSHNILRYTTCVPVQDIACNIIQEQTKSIENMQQILSCCSKLENSEQECCLYQKRFHRITQTMFTQMQDACSTNDINANFMREMIPHHEGAISMSQNLLRFPICPELLPILRAIITSQREGVQKMRRLLQCNPASN</sequence>
<name>C0EDE3_9FIRM</name>
<comment type="caution">
    <text evidence="2">The sequence shown here is derived from an EMBL/GenBank/DDBJ whole genome shotgun (WGS) entry which is preliminary data.</text>
</comment>
<dbReference type="InterPro" id="IPR012347">
    <property type="entry name" value="Ferritin-like"/>
</dbReference>
<dbReference type="EMBL" id="ACEC01000061">
    <property type="protein sequence ID" value="EEG30529.1"/>
    <property type="molecule type" value="Genomic_DNA"/>
</dbReference>
<dbReference type="STRING" id="537013.CLOSTMETH_01870"/>
<dbReference type="PANTHER" id="PTHR36933:SF1">
    <property type="entry name" value="SLL0788 PROTEIN"/>
    <property type="match status" value="1"/>
</dbReference>
<dbReference type="Proteomes" id="UP000003340">
    <property type="component" value="Unassembled WGS sequence"/>
</dbReference>
<feature type="domain" description="DUF305" evidence="1">
    <location>
        <begin position="40"/>
        <end position="184"/>
    </location>
</feature>
<evidence type="ECO:0000259" key="1">
    <source>
        <dbReference type="Pfam" id="PF03713"/>
    </source>
</evidence>
<evidence type="ECO:0000313" key="2">
    <source>
        <dbReference type="EMBL" id="EEG30529.1"/>
    </source>
</evidence>
<reference evidence="2 3" key="1">
    <citation type="submission" date="2009-01" db="EMBL/GenBank/DDBJ databases">
        <authorList>
            <person name="Fulton L."/>
            <person name="Clifton S."/>
            <person name="Fulton B."/>
            <person name="Xu J."/>
            <person name="Minx P."/>
            <person name="Pepin K.H."/>
            <person name="Johnson M."/>
            <person name="Bhonagiri V."/>
            <person name="Nash W.E."/>
            <person name="Mardis E.R."/>
            <person name="Wilson R.K."/>
        </authorList>
    </citation>
    <scope>NUCLEOTIDE SEQUENCE [LARGE SCALE GENOMIC DNA]</scope>
    <source>
        <strain evidence="2 3">DSM 5476</strain>
    </source>
</reference>
<organism evidence="2 3">
    <name type="scientific">[Clostridium] methylpentosum DSM 5476</name>
    <dbReference type="NCBI Taxonomy" id="537013"/>
    <lineage>
        <taxon>Bacteria</taxon>
        <taxon>Bacillati</taxon>
        <taxon>Bacillota</taxon>
        <taxon>Clostridia</taxon>
        <taxon>Eubacteriales</taxon>
        <taxon>Oscillospiraceae</taxon>
        <taxon>Oscillospiraceae incertae sedis</taxon>
    </lineage>
</organism>
<dbReference type="eggNOG" id="COG3544">
    <property type="taxonomic scope" value="Bacteria"/>
</dbReference>
<evidence type="ECO:0000313" key="3">
    <source>
        <dbReference type="Proteomes" id="UP000003340"/>
    </source>
</evidence>
<dbReference type="HOGENOM" id="CLU_074343_2_1_9"/>
<dbReference type="Gene3D" id="1.20.1260.10">
    <property type="match status" value="1"/>
</dbReference>
<proteinExistence type="predicted"/>
<dbReference type="InterPro" id="IPR005183">
    <property type="entry name" value="DUF305_CopM-like"/>
</dbReference>
<accession>C0EDE3</accession>
<dbReference type="PANTHER" id="PTHR36933">
    <property type="entry name" value="SLL0788 PROTEIN"/>
    <property type="match status" value="1"/>
</dbReference>
<gene>
    <name evidence="2" type="ORF">CLOSTMETH_01870</name>
</gene>